<dbReference type="Proteomes" id="UP000481153">
    <property type="component" value="Unassembled WGS sequence"/>
</dbReference>
<comment type="caution">
    <text evidence="4">The sequence shown here is derived from an EMBL/GenBank/DDBJ whole genome shotgun (WGS) entry which is preliminary data.</text>
</comment>
<protein>
    <recommendedName>
        <fullName evidence="3">DDE Tnp4 domain-containing protein</fullName>
    </recommendedName>
</protein>
<evidence type="ECO:0000313" key="5">
    <source>
        <dbReference type="Proteomes" id="UP000481153"/>
    </source>
</evidence>
<accession>A0A6G0WZB3</accession>
<evidence type="ECO:0000313" key="4">
    <source>
        <dbReference type="EMBL" id="KAF0732863.1"/>
    </source>
</evidence>
<keyword evidence="5" id="KW-1185">Reference proteome</keyword>
<feature type="domain" description="DDE Tnp4" evidence="3">
    <location>
        <begin position="141"/>
        <end position="240"/>
    </location>
</feature>
<comment type="cofactor">
    <cofactor evidence="1">
        <name>a divalent metal cation</name>
        <dbReference type="ChEBI" id="CHEBI:60240"/>
    </cofactor>
</comment>
<organism evidence="4 5">
    <name type="scientific">Aphanomyces euteiches</name>
    <dbReference type="NCBI Taxonomy" id="100861"/>
    <lineage>
        <taxon>Eukaryota</taxon>
        <taxon>Sar</taxon>
        <taxon>Stramenopiles</taxon>
        <taxon>Oomycota</taxon>
        <taxon>Saprolegniomycetes</taxon>
        <taxon>Saprolegniales</taxon>
        <taxon>Verrucalvaceae</taxon>
        <taxon>Aphanomyces</taxon>
    </lineage>
</organism>
<dbReference type="InterPro" id="IPR027806">
    <property type="entry name" value="HARBI1_dom"/>
</dbReference>
<proteinExistence type="predicted"/>
<sequence>MSKASFVQIVSIIEEHHVFTDQSTISQAPVYQQFLVFLTKLGRFGNGVSVGIIAHYFGLSEGLVSVYCNRIVIALLDIESRVVFWPDGHERRLIASRIEMEHVFEGCAGFVDGTLFPVYSRPSVHGEDYFCRKGFLWYGWNGLPGAVHDMRVWSNSVMRTHASKYFDRFEFLLVDSGYAMSDVILPSFKRLRGCRFVNENCIGLLKGRFQSLRGMRMDISNPKAAKLMVMFFRCAAVLHNLLLDMSDSEDEWDTELRACDESNATSDLDAVDSNQIEIGYNNPCERREYHADKFWMETLNANYS</sequence>
<keyword evidence="2" id="KW-0479">Metal-binding</keyword>
<dbReference type="EMBL" id="VJMJ01000128">
    <property type="protein sequence ID" value="KAF0732863.1"/>
    <property type="molecule type" value="Genomic_DNA"/>
</dbReference>
<dbReference type="VEuPathDB" id="FungiDB:AeMF1_019869"/>
<dbReference type="AlphaFoldDB" id="A0A6G0WZB3"/>
<evidence type="ECO:0000256" key="1">
    <source>
        <dbReference type="ARBA" id="ARBA00001968"/>
    </source>
</evidence>
<gene>
    <name evidence="4" type="ORF">Ae201684_010188</name>
</gene>
<evidence type="ECO:0000259" key="3">
    <source>
        <dbReference type="Pfam" id="PF13359"/>
    </source>
</evidence>
<name>A0A6G0WZB3_9STRA</name>
<evidence type="ECO:0000256" key="2">
    <source>
        <dbReference type="ARBA" id="ARBA00022723"/>
    </source>
</evidence>
<dbReference type="GO" id="GO:0046872">
    <property type="term" value="F:metal ion binding"/>
    <property type="evidence" value="ECO:0007669"/>
    <property type="project" value="UniProtKB-KW"/>
</dbReference>
<dbReference type="Pfam" id="PF13359">
    <property type="entry name" value="DDE_Tnp_4"/>
    <property type="match status" value="1"/>
</dbReference>
<reference evidence="4 5" key="1">
    <citation type="submission" date="2019-07" db="EMBL/GenBank/DDBJ databases">
        <title>Genomics analysis of Aphanomyces spp. identifies a new class of oomycete effector associated with host adaptation.</title>
        <authorList>
            <person name="Gaulin E."/>
        </authorList>
    </citation>
    <scope>NUCLEOTIDE SEQUENCE [LARGE SCALE GENOMIC DNA]</scope>
    <source>
        <strain evidence="4 5">ATCC 201684</strain>
    </source>
</reference>